<sequence length="408" mass="46407">MAKPRLKPSGKWEIGLRHPSLPKGRKYFVFDTEVEAIAYAQQWKLMKHADIPPPAELTTPTSPGDGVRLARILGEWSDSGFAAPTQLLTLKTLTREVGSVRFSEANYKWLTGYLRFLKVEKNLSPTSIKHRIQALSRAIDEYLRHNVSVRIGNPVKLLPKGYSTYSDVDAQMVKAKGGKVKVSEARDRRLLPGEHEKIVAVLSGYERPDRARGLELKGGDALLTLYLLILNTGLRLREAYTLTRGQIDMENKVIHVKETKQWRGKISFRDVPMRPEVHRALLSYFASRPPFEHGTLLFPFLEEEGVEEGKKGLTRAGQRLSFRFRIAFEYMDIVGLHEHDLRHEATCRWLELKDADGRDMFRLEELNKIMGWKPGSMMAQRYASFRGVDLAQRLWSVPEAVEASAAAA</sequence>
<keyword evidence="2" id="KW-0229">DNA integration</keyword>
<dbReference type="SUPFAM" id="SSF56349">
    <property type="entry name" value="DNA breaking-rejoining enzymes"/>
    <property type="match status" value="1"/>
</dbReference>
<dbReference type="PROSITE" id="PS51898">
    <property type="entry name" value="TYR_RECOMBINASE"/>
    <property type="match status" value="1"/>
</dbReference>
<dbReference type="InterPro" id="IPR011010">
    <property type="entry name" value="DNA_brk_join_enz"/>
</dbReference>
<dbReference type="Gene3D" id="1.10.150.130">
    <property type="match status" value="1"/>
</dbReference>
<dbReference type="GO" id="GO:0015074">
    <property type="term" value="P:DNA integration"/>
    <property type="evidence" value="ECO:0007669"/>
    <property type="project" value="UniProtKB-KW"/>
</dbReference>
<protein>
    <recommendedName>
        <fullName evidence="5">Tyr recombinase domain-containing protein</fullName>
    </recommendedName>
</protein>
<dbReference type="GO" id="GO:0003677">
    <property type="term" value="F:DNA binding"/>
    <property type="evidence" value="ECO:0007669"/>
    <property type="project" value="UniProtKB-KW"/>
</dbReference>
<evidence type="ECO:0000256" key="1">
    <source>
        <dbReference type="ARBA" id="ARBA00008857"/>
    </source>
</evidence>
<dbReference type="PANTHER" id="PTHR30349:SF41">
    <property type="entry name" value="INTEGRASE_RECOMBINASE PROTEIN MJ0367-RELATED"/>
    <property type="match status" value="1"/>
</dbReference>
<dbReference type="RefSeq" id="WP_043372833.1">
    <property type="nucleotide sequence ID" value="NZ_CP006704.1"/>
</dbReference>
<dbReference type="AlphaFoldDB" id="A0A076PT58"/>
<keyword evidence="4" id="KW-0233">DNA recombination</keyword>
<feature type="domain" description="Tyr recombinase" evidence="5">
    <location>
        <begin position="185"/>
        <end position="395"/>
    </location>
</feature>
<comment type="similarity">
    <text evidence="1">Belongs to the 'phage' integrase family.</text>
</comment>
<dbReference type="InterPro" id="IPR050090">
    <property type="entry name" value="Tyrosine_recombinase_XerCD"/>
</dbReference>
<dbReference type="PANTHER" id="PTHR30349">
    <property type="entry name" value="PHAGE INTEGRASE-RELATED"/>
    <property type="match status" value="1"/>
</dbReference>
<dbReference type="InterPro" id="IPR002104">
    <property type="entry name" value="Integrase_catalytic"/>
</dbReference>
<proteinExistence type="inferred from homology"/>
<dbReference type="EMBL" id="CP006704">
    <property type="protein sequence ID" value="AIJ46905.1"/>
    <property type="molecule type" value="Genomic_DNA"/>
</dbReference>
<dbReference type="Gene3D" id="1.10.443.10">
    <property type="entry name" value="Intergrase catalytic core"/>
    <property type="match status" value="1"/>
</dbReference>
<dbReference type="HOGENOM" id="CLU_027562_32_5_4"/>
<dbReference type="InterPro" id="IPR013762">
    <property type="entry name" value="Integrase-like_cat_sf"/>
</dbReference>
<keyword evidence="3" id="KW-0238">DNA-binding</keyword>
<dbReference type="Pfam" id="PF00589">
    <property type="entry name" value="Phage_integrase"/>
    <property type="match status" value="1"/>
</dbReference>
<evidence type="ECO:0000313" key="7">
    <source>
        <dbReference type="Proteomes" id="UP000028782"/>
    </source>
</evidence>
<organism evidence="6 7">
    <name type="scientific">Comamonas testosteroni TK102</name>
    <dbReference type="NCBI Taxonomy" id="1392005"/>
    <lineage>
        <taxon>Bacteria</taxon>
        <taxon>Pseudomonadati</taxon>
        <taxon>Pseudomonadota</taxon>
        <taxon>Betaproteobacteria</taxon>
        <taxon>Burkholderiales</taxon>
        <taxon>Comamonadaceae</taxon>
        <taxon>Comamonas</taxon>
    </lineage>
</organism>
<accession>A0A076PT58</accession>
<gene>
    <name evidence="6" type="ORF">O987_13950</name>
</gene>
<evidence type="ECO:0000259" key="5">
    <source>
        <dbReference type="PROSITE" id="PS51898"/>
    </source>
</evidence>
<dbReference type="GO" id="GO:0006310">
    <property type="term" value="P:DNA recombination"/>
    <property type="evidence" value="ECO:0007669"/>
    <property type="project" value="UniProtKB-KW"/>
</dbReference>
<reference evidence="6 7" key="1">
    <citation type="journal article" date="2014" name="Genome Announc.">
        <title>Complete Genome Sequence of Polychlorinated Biphenyl Degrader Comamonas testosteroni TK102 (NBRC 109938).</title>
        <authorList>
            <person name="Fukuda K."/>
            <person name="Hosoyama A."/>
            <person name="Tsuchikane K."/>
            <person name="Ohji S."/>
            <person name="Yamazoe A."/>
            <person name="Fujita N."/>
            <person name="Shintani M."/>
            <person name="Kimbara K."/>
        </authorList>
    </citation>
    <scope>NUCLEOTIDE SEQUENCE [LARGE SCALE GENOMIC DNA]</scope>
    <source>
        <strain evidence="6">TK102</strain>
    </source>
</reference>
<dbReference type="InterPro" id="IPR010998">
    <property type="entry name" value="Integrase_recombinase_N"/>
</dbReference>
<name>A0A076PT58_COMTE</name>
<evidence type="ECO:0000313" key="6">
    <source>
        <dbReference type="EMBL" id="AIJ46905.1"/>
    </source>
</evidence>
<evidence type="ECO:0000256" key="3">
    <source>
        <dbReference type="ARBA" id="ARBA00023125"/>
    </source>
</evidence>
<evidence type="ECO:0000256" key="4">
    <source>
        <dbReference type="ARBA" id="ARBA00023172"/>
    </source>
</evidence>
<dbReference type="Proteomes" id="UP000028782">
    <property type="component" value="Chromosome"/>
</dbReference>
<dbReference type="KEGG" id="ctes:O987_13950"/>
<evidence type="ECO:0000256" key="2">
    <source>
        <dbReference type="ARBA" id="ARBA00022908"/>
    </source>
</evidence>